<dbReference type="EMBL" id="JACRSX010000022">
    <property type="protein sequence ID" value="MBC8563458.1"/>
    <property type="molecule type" value="Genomic_DNA"/>
</dbReference>
<dbReference type="InterPro" id="IPR023577">
    <property type="entry name" value="CYTH_domain"/>
</dbReference>
<evidence type="ECO:0000313" key="2">
    <source>
        <dbReference type="EMBL" id="MBC8563458.1"/>
    </source>
</evidence>
<sequence>MIEVEIKLPVRDRRNLQKKLEEDGFVKSHLVRETDRYFNGVDRDFKKTDEAFRIRKTEWLERSALKEDSVLTDDVPEQTTYITYKGPKLGNVGMSREELETTVGDAKVMREILISLGYRPVQSVVKTRQYYSHKDMTACVDQVEGLGDYLELEVLVDAEGERPQALKRIKEQLKKLGYSMEETTRISYLSMLEENVKMKW</sequence>
<dbReference type="RefSeq" id="WP_249298499.1">
    <property type="nucleotide sequence ID" value="NZ_JACRSX010000022.1"/>
</dbReference>
<dbReference type="InterPro" id="IPR033469">
    <property type="entry name" value="CYTH-like_dom_sf"/>
</dbReference>
<dbReference type="SMART" id="SM01118">
    <property type="entry name" value="CYTH"/>
    <property type="match status" value="1"/>
</dbReference>
<dbReference type="PROSITE" id="PS51707">
    <property type="entry name" value="CYTH"/>
    <property type="match status" value="1"/>
</dbReference>
<comment type="caution">
    <text evidence="2">The sequence shown here is derived from an EMBL/GenBank/DDBJ whole genome shotgun (WGS) entry which is preliminary data.</text>
</comment>
<dbReference type="CDD" id="cd07890">
    <property type="entry name" value="CYTH-like_AC_IV-like"/>
    <property type="match status" value="1"/>
</dbReference>
<dbReference type="PANTHER" id="PTHR21028">
    <property type="entry name" value="SI:CH211-156B7.4"/>
    <property type="match status" value="1"/>
</dbReference>
<gene>
    <name evidence="2" type="primary">cyaB</name>
    <name evidence="2" type="ORF">H8704_12635</name>
</gene>
<dbReference type="Pfam" id="PF01928">
    <property type="entry name" value="CYTH"/>
    <property type="match status" value="1"/>
</dbReference>
<dbReference type="Proteomes" id="UP000606193">
    <property type="component" value="Unassembled WGS sequence"/>
</dbReference>
<keyword evidence="3" id="KW-1185">Reference proteome</keyword>
<reference evidence="2 3" key="1">
    <citation type="submission" date="2020-08" db="EMBL/GenBank/DDBJ databases">
        <title>Genome public.</title>
        <authorList>
            <person name="Liu C."/>
            <person name="Sun Q."/>
        </authorList>
    </citation>
    <scope>NUCLEOTIDE SEQUENCE [LARGE SCALE GENOMIC DNA]</scope>
    <source>
        <strain evidence="2 3">NSJ-37</strain>
    </source>
</reference>
<dbReference type="InterPro" id="IPR008173">
    <property type="entry name" value="Adenylyl_cyclase_CyaB"/>
</dbReference>
<protein>
    <submittedName>
        <fullName evidence="2">Class IV adenylate cyclase</fullName>
    </submittedName>
</protein>
<accession>A0ABR7N4D1</accession>
<organism evidence="2 3">
    <name type="scientific">Jutongia huaianensis</name>
    <dbReference type="NCBI Taxonomy" id="2763668"/>
    <lineage>
        <taxon>Bacteria</taxon>
        <taxon>Bacillati</taxon>
        <taxon>Bacillota</taxon>
        <taxon>Clostridia</taxon>
        <taxon>Lachnospirales</taxon>
        <taxon>Lachnospiraceae</taxon>
        <taxon>Jutongia</taxon>
    </lineage>
</organism>
<name>A0ABR7N4D1_9FIRM</name>
<dbReference type="PANTHER" id="PTHR21028:SF2">
    <property type="entry name" value="CYTH DOMAIN-CONTAINING PROTEIN"/>
    <property type="match status" value="1"/>
</dbReference>
<proteinExistence type="predicted"/>
<dbReference type="NCBIfam" id="TIGR00318">
    <property type="entry name" value="cyaB"/>
    <property type="match status" value="1"/>
</dbReference>
<dbReference type="SUPFAM" id="SSF55154">
    <property type="entry name" value="CYTH-like phosphatases"/>
    <property type="match status" value="1"/>
</dbReference>
<evidence type="ECO:0000313" key="3">
    <source>
        <dbReference type="Proteomes" id="UP000606193"/>
    </source>
</evidence>
<evidence type="ECO:0000259" key="1">
    <source>
        <dbReference type="PROSITE" id="PS51707"/>
    </source>
</evidence>
<dbReference type="Gene3D" id="2.40.320.10">
    <property type="entry name" value="Hypothetical Protein Pfu-838710-001"/>
    <property type="match status" value="1"/>
</dbReference>
<feature type="domain" description="CYTH" evidence="1">
    <location>
        <begin position="1"/>
        <end position="194"/>
    </location>
</feature>